<dbReference type="CDD" id="cd06530">
    <property type="entry name" value="S26_SPase_I"/>
    <property type="match status" value="1"/>
</dbReference>
<evidence type="ECO:0000256" key="1">
    <source>
        <dbReference type="SAM" id="MobiDB-lite"/>
    </source>
</evidence>
<feature type="transmembrane region" description="Helical" evidence="2">
    <location>
        <begin position="147"/>
        <end position="166"/>
    </location>
</feature>
<evidence type="ECO:0000256" key="2">
    <source>
        <dbReference type="SAM" id="Phobius"/>
    </source>
</evidence>
<organism evidence="3 4">
    <name type="scientific">Nocardioides nanhaiensis</name>
    <dbReference type="NCBI Taxonomy" id="1476871"/>
    <lineage>
        <taxon>Bacteria</taxon>
        <taxon>Bacillati</taxon>
        <taxon>Actinomycetota</taxon>
        <taxon>Actinomycetes</taxon>
        <taxon>Propionibacteriales</taxon>
        <taxon>Nocardioidaceae</taxon>
        <taxon>Nocardioides</taxon>
    </lineage>
</organism>
<dbReference type="RefSeq" id="WP_345270147.1">
    <property type="nucleotide sequence ID" value="NZ_BAABIM010000004.1"/>
</dbReference>
<name>A0ABP8WZ15_9ACTN</name>
<evidence type="ECO:0000313" key="4">
    <source>
        <dbReference type="Proteomes" id="UP001500621"/>
    </source>
</evidence>
<dbReference type="SUPFAM" id="SSF51306">
    <property type="entry name" value="LexA/Signal peptidase"/>
    <property type="match status" value="1"/>
</dbReference>
<gene>
    <name evidence="3" type="ORF">GCM10023226_38830</name>
</gene>
<keyword evidence="2" id="KW-1133">Transmembrane helix</keyword>
<sequence length="198" mass="20757">MEIATQPPTRRHAVRTRRLVVALVLAPVTLLVVLPTMLGLERYVVSSDAMGGTLRPGTLLLERRVPAGDLEVGDVVTVPRPGADERADGEALLTHRVVSLAPGEVRTQADRAAQPVTVSTRANPTLARVELAVPLVGLPLLVDADGWVWGLLTLLATVVLAALGLVRPGPRPVAADGRRRGPRVVADARPTVGAGTSS</sequence>
<proteinExistence type="predicted"/>
<keyword evidence="2" id="KW-0472">Membrane</keyword>
<evidence type="ECO:0000313" key="3">
    <source>
        <dbReference type="EMBL" id="GAA4696581.1"/>
    </source>
</evidence>
<dbReference type="Proteomes" id="UP001500621">
    <property type="component" value="Unassembled WGS sequence"/>
</dbReference>
<dbReference type="InterPro" id="IPR019533">
    <property type="entry name" value="Peptidase_S26"/>
</dbReference>
<comment type="caution">
    <text evidence="3">The sequence shown here is derived from an EMBL/GenBank/DDBJ whole genome shotgun (WGS) entry which is preliminary data.</text>
</comment>
<dbReference type="InterPro" id="IPR036286">
    <property type="entry name" value="LexA/Signal_pep-like_sf"/>
</dbReference>
<reference evidence="4" key="1">
    <citation type="journal article" date="2019" name="Int. J. Syst. Evol. Microbiol.">
        <title>The Global Catalogue of Microorganisms (GCM) 10K type strain sequencing project: providing services to taxonomists for standard genome sequencing and annotation.</title>
        <authorList>
            <consortium name="The Broad Institute Genomics Platform"/>
            <consortium name="The Broad Institute Genome Sequencing Center for Infectious Disease"/>
            <person name="Wu L."/>
            <person name="Ma J."/>
        </authorList>
    </citation>
    <scope>NUCLEOTIDE SEQUENCE [LARGE SCALE GENOMIC DNA]</scope>
    <source>
        <strain evidence="4">JCM 18127</strain>
    </source>
</reference>
<protein>
    <recommendedName>
        <fullName evidence="5">Signal peptidase I</fullName>
    </recommendedName>
</protein>
<keyword evidence="4" id="KW-1185">Reference proteome</keyword>
<feature type="region of interest" description="Disordered" evidence="1">
    <location>
        <begin position="171"/>
        <end position="198"/>
    </location>
</feature>
<evidence type="ECO:0008006" key="5">
    <source>
        <dbReference type="Google" id="ProtNLM"/>
    </source>
</evidence>
<dbReference type="EMBL" id="BAABIM010000004">
    <property type="protein sequence ID" value="GAA4696581.1"/>
    <property type="molecule type" value="Genomic_DNA"/>
</dbReference>
<feature type="transmembrane region" description="Helical" evidence="2">
    <location>
        <begin position="20"/>
        <end position="40"/>
    </location>
</feature>
<accession>A0ABP8WZ15</accession>
<keyword evidence="2" id="KW-0812">Transmembrane</keyword>